<dbReference type="CDD" id="cd16922">
    <property type="entry name" value="HATPase_EvgS-ArcB-TorS-like"/>
    <property type="match status" value="1"/>
</dbReference>
<comment type="catalytic activity">
    <reaction evidence="1">
        <text>ATP + protein L-histidine = ADP + protein N-phospho-L-histidine.</text>
        <dbReference type="EC" id="2.7.13.3"/>
    </reaction>
</comment>
<dbReference type="PRINTS" id="PR00344">
    <property type="entry name" value="BCTRLSENSOR"/>
</dbReference>
<keyword evidence="3 7" id="KW-0597">Phosphoprotein</keyword>
<feature type="transmembrane region" description="Helical" evidence="9">
    <location>
        <begin position="54"/>
        <end position="73"/>
    </location>
</feature>
<dbReference type="CDD" id="cd00082">
    <property type="entry name" value="HisKA"/>
    <property type="match status" value="1"/>
</dbReference>
<dbReference type="RefSeq" id="WP_104614119.1">
    <property type="nucleotide sequence ID" value="NZ_JBHLXZ010000001.1"/>
</dbReference>
<dbReference type="Proteomes" id="UP000238908">
    <property type="component" value="Unassembled WGS sequence"/>
</dbReference>
<dbReference type="InterPro" id="IPR003018">
    <property type="entry name" value="GAF"/>
</dbReference>
<dbReference type="SUPFAM" id="SSF52172">
    <property type="entry name" value="CheY-like"/>
    <property type="match status" value="3"/>
</dbReference>
<dbReference type="SMART" id="SM00065">
    <property type="entry name" value="GAF"/>
    <property type="match status" value="1"/>
</dbReference>
<dbReference type="AlphaFoldDB" id="A0A2S7CC78"/>
<feature type="domain" description="Response regulatory" evidence="11">
    <location>
        <begin position="939"/>
        <end position="1055"/>
    </location>
</feature>
<feature type="modified residue" description="4-aspartylphosphate" evidence="7">
    <location>
        <position position="842"/>
    </location>
</feature>
<feature type="domain" description="Response regulatory" evidence="11">
    <location>
        <begin position="671"/>
        <end position="784"/>
    </location>
</feature>
<evidence type="ECO:0000256" key="6">
    <source>
        <dbReference type="ARBA" id="ARBA00023012"/>
    </source>
</evidence>
<dbReference type="FunFam" id="3.30.565.10:FF:000010">
    <property type="entry name" value="Sensor histidine kinase RcsC"/>
    <property type="match status" value="1"/>
</dbReference>
<dbReference type="InterPro" id="IPR005467">
    <property type="entry name" value="His_kinase_dom"/>
</dbReference>
<accession>A0A2S7CC78</accession>
<evidence type="ECO:0000256" key="9">
    <source>
        <dbReference type="SAM" id="Phobius"/>
    </source>
</evidence>
<evidence type="ECO:0000256" key="4">
    <source>
        <dbReference type="ARBA" id="ARBA00022679"/>
    </source>
</evidence>
<evidence type="ECO:0000256" key="8">
    <source>
        <dbReference type="SAM" id="MobiDB-lite"/>
    </source>
</evidence>
<evidence type="ECO:0000256" key="7">
    <source>
        <dbReference type="PROSITE-ProRule" id="PRU00169"/>
    </source>
</evidence>
<feature type="compositionally biased region" description="Low complexity" evidence="8">
    <location>
        <begin position="308"/>
        <end position="323"/>
    </location>
</feature>
<keyword evidence="4" id="KW-0808">Transferase</keyword>
<keyword evidence="6" id="KW-0902">Two-component regulatory system</keyword>
<dbReference type="Gene3D" id="3.30.565.10">
    <property type="entry name" value="Histidine kinase-like ATPase, C-terminal domain"/>
    <property type="match status" value="1"/>
</dbReference>
<evidence type="ECO:0000259" key="11">
    <source>
        <dbReference type="PROSITE" id="PS50110"/>
    </source>
</evidence>
<feature type="region of interest" description="Disordered" evidence="8">
    <location>
        <begin position="645"/>
        <end position="665"/>
    </location>
</feature>
<dbReference type="Pfam" id="PF00512">
    <property type="entry name" value="HisKA"/>
    <property type="match status" value="1"/>
</dbReference>
<dbReference type="CDD" id="cd17546">
    <property type="entry name" value="REC_hyHK_CKI1_RcsC-like"/>
    <property type="match status" value="1"/>
</dbReference>
<feature type="modified residue" description="4-aspartylphosphate" evidence="7">
    <location>
        <position position="988"/>
    </location>
</feature>
<dbReference type="Pfam" id="PF13185">
    <property type="entry name" value="GAF_2"/>
    <property type="match status" value="1"/>
</dbReference>
<dbReference type="PANTHER" id="PTHR45339:SF1">
    <property type="entry name" value="HYBRID SIGNAL TRANSDUCTION HISTIDINE KINASE J"/>
    <property type="match status" value="1"/>
</dbReference>
<dbReference type="Pfam" id="PF00072">
    <property type="entry name" value="Response_reg"/>
    <property type="match status" value="3"/>
</dbReference>
<dbReference type="SUPFAM" id="SSF47384">
    <property type="entry name" value="Homodimeric domain of signal transducing histidine kinase"/>
    <property type="match status" value="1"/>
</dbReference>
<dbReference type="GO" id="GO:0000155">
    <property type="term" value="F:phosphorelay sensor kinase activity"/>
    <property type="evidence" value="ECO:0007669"/>
    <property type="project" value="InterPro"/>
</dbReference>
<dbReference type="InterPro" id="IPR011006">
    <property type="entry name" value="CheY-like_superfamily"/>
</dbReference>
<dbReference type="SMART" id="SM00388">
    <property type="entry name" value="HisKA"/>
    <property type="match status" value="1"/>
</dbReference>
<dbReference type="Gene3D" id="3.40.50.2300">
    <property type="match status" value="3"/>
</dbReference>
<dbReference type="Gene3D" id="3.30.450.40">
    <property type="match status" value="1"/>
</dbReference>
<dbReference type="InterPro" id="IPR001789">
    <property type="entry name" value="Sig_transdc_resp-reg_receiver"/>
</dbReference>
<feature type="domain" description="Response regulatory" evidence="11">
    <location>
        <begin position="793"/>
        <end position="909"/>
    </location>
</feature>
<feature type="region of interest" description="Disordered" evidence="8">
    <location>
        <begin position="300"/>
        <end position="323"/>
    </location>
</feature>
<keyword evidence="9" id="KW-0812">Transmembrane</keyword>
<keyword evidence="5 12" id="KW-0418">Kinase</keyword>
<keyword evidence="9" id="KW-0472">Membrane</keyword>
<sequence length="1058" mass="114981">MQNISTTRDRWIWVIAGALMAGTLGVELVTPLGYAVWLTYFMAVGVTVFQNRPQAPLVVAVLSCALLAIGFHLAPPSTNSSFSSINRSTGGVSFLAMALVVTQAIRARRQAEVALWLQQAENTLEASLRGDQSPEDLANAALRALCDTLDAQVGALYRVEGERLRLTGGAALPVDMPKTLPSNAGQWGEVLQRGTVRRVRGVDAGHLQIASGLGQSACQELLLAPVTADGRVIGLLELGRVSDAQISGTREEELLARCGENIGLALRTALLRAQLVTLLEETQRQSEELQTQQEELRVANEELEEQSRSLQQSQSDLEQQQAELEQTNVQLEERTQALEAQKQALLVAQGQLVRNGNELATASRYKSEFLANMSHELRTPLNSALILAKLLADNKDGTLSADQVKYAQAILSSNNDLLALINDILDLSKIEAGHVELTDDTVATSSVLQRLRDTFEPLARQKGLTLEIGTEADAPTQLVVDNQRLQQILKNLLANAIKFTERGTVSLSIQASAPGRVLFKVDDTGIGIAREQTDVIFEAFRQADGSTRRRYGGTGLGLSISRDLAQRMGGSISVDSEPGRGSCFTLELPTDGAPAEAMRAAEATSTPTSTSSAVNAPALSRHHTGMTMTPRPGEHPGVVSAEVPLPIPAPNAAPQQRAQDDRDQRTRPGRLILAVEDDTRFAQALVDLAHELDFDCVVAPSAEEALRLAAELRPSGILLDIGLPDASGLSVLERLKRDPATRHIPVHVVSALERSQIALELGAVGYLIKPATRELLAGAIRQLEDTNARAVRRLLIVEDDSALRENLQLLLARDQLDIVAVGSIAEAMAQLAGSTFDCMVTDLTLPDGSGYDLLERMAGNDAVAFPPVIVYTGRALTRDEEQRLRRYSKSIIIKGVRSPERLLDEVTLFLHSVEASLPSDQQRLLREARRRDAVLDGATVLLAEDDVRNIFALSSVLEPLGVTLEIARNGREALERLAEREVDLVLMDIMMPEMDGITAMREIRANRQWQDLPIIALTAKAMADDRERCLEAGANDYIAKPIDVDKLVSLCRVWCSRQ</sequence>
<dbReference type="InterPro" id="IPR004358">
    <property type="entry name" value="Sig_transdc_His_kin-like_C"/>
</dbReference>
<evidence type="ECO:0000256" key="2">
    <source>
        <dbReference type="ARBA" id="ARBA00012438"/>
    </source>
</evidence>
<dbReference type="InterPro" id="IPR029016">
    <property type="entry name" value="GAF-like_dom_sf"/>
</dbReference>
<evidence type="ECO:0000259" key="10">
    <source>
        <dbReference type="PROSITE" id="PS50109"/>
    </source>
</evidence>
<evidence type="ECO:0000313" key="12">
    <source>
        <dbReference type="EMBL" id="PPU59195.1"/>
    </source>
</evidence>
<evidence type="ECO:0000256" key="1">
    <source>
        <dbReference type="ARBA" id="ARBA00000085"/>
    </source>
</evidence>
<dbReference type="PANTHER" id="PTHR45339">
    <property type="entry name" value="HYBRID SIGNAL TRANSDUCTION HISTIDINE KINASE J"/>
    <property type="match status" value="1"/>
</dbReference>
<dbReference type="Pfam" id="PF02518">
    <property type="entry name" value="HATPase_c"/>
    <property type="match status" value="1"/>
</dbReference>
<reference evidence="12 13" key="1">
    <citation type="submission" date="2016-08" db="EMBL/GenBank/DDBJ databases">
        <authorList>
            <person name="Seilhamer J.J."/>
        </authorList>
    </citation>
    <scope>NUCLEOTIDE SEQUENCE [LARGE SCALE GENOMIC DNA]</scope>
    <source>
        <strain evidence="12 13">CFBP7245</strain>
    </source>
</reference>
<dbReference type="EC" id="2.7.13.3" evidence="2"/>
<dbReference type="CDD" id="cd00156">
    <property type="entry name" value="REC"/>
    <property type="match status" value="2"/>
</dbReference>
<dbReference type="InterPro" id="IPR036890">
    <property type="entry name" value="HATPase_C_sf"/>
</dbReference>
<comment type="caution">
    <text evidence="12">The sequence shown here is derived from an EMBL/GenBank/DDBJ whole genome shotgun (WGS) entry which is preliminary data.</text>
</comment>
<dbReference type="InterPro" id="IPR003661">
    <property type="entry name" value="HisK_dim/P_dom"/>
</dbReference>
<dbReference type="SUPFAM" id="SSF55781">
    <property type="entry name" value="GAF domain-like"/>
    <property type="match status" value="1"/>
</dbReference>
<gene>
    <name evidence="12" type="ORF">XdyCFBP7245_01845</name>
</gene>
<dbReference type="SUPFAM" id="SSF55874">
    <property type="entry name" value="ATPase domain of HSP90 chaperone/DNA topoisomerase II/histidine kinase"/>
    <property type="match status" value="1"/>
</dbReference>
<dbReference type="PROSITE" id="PS50110">
    <property type="entry name" value="RESPONSE_REGULATORY"/>
    <property type="match status" value="3"/>
</dbReference>
<dbReference type="EMBL" id="MDEE01000001">
    <property type="protein sequence ID" value="PPU59195.1"/>
    <property type="molecule type" value="Genomic_DNA"/>
</dbReference>
<dbReference type="InterPro" id="IPR036097">
    <property type="entry name" value="HisK_dim/P_sf"/>
</dbReference>
<organism evidence="12 13">
    <name type="scientific">Xanthomonas dyei</name>
    <dbReference type="NCBI Taxonomy" id="743699"/>
    <lineage>
        <taxon>Bacteria</taxon>
        <taxon>Pseudomonadati</taxon>
        <taxon>Pseudomonadota</taxon>
        <taxon>Gammaproteobacteria</taxon>
        <taxon>Lysobacterales</taxon>
        <taxon>Lysobacteraceae</taxon>
        <taxon>Xanthomonas</taxon>
    </lineage>
</organism>
<name>A0A2S7CC78_9XANT</name>
<evidence type="ECO:0000256" key="3">
    <source>
        <dbReference type="ARBA" id="ARBA00022553"/>
    </source>
</evidence>
<feature type="transmembrane region" description="Helical" evidence="9">
    <location>
        <begin position="85"/>
        <end position="105"/>
    </location>
</feature>
<proteinExistence type="predicted"/>
<feature type="domain" description="Histidine kinase" evidence="10">
    <location>
        <begin position="372"/>
        <end position="592"/>
    </location>
</feature>
<evidence type="ECO:0000256" key="5">
    <source>
        <dbReference type="ARBA" id="ARBA00022777"/>
    </source>
</evidence>
<dbReference type="SMART" id="SM00387">
    <property type="entry name" value="HATPase_c"/>
    <property type="match status" value="1"/>
</dbReference>
<dbReference type="PROSITE" id="PS50109">
    <property type="entry name" value="HIS_KIN"/>
    <property type="match status" value="1"/>
</dbReference>
<dbReference type="SMART" id="SM00448">
    <property type="entry name" value="REC"/>
    <property type="match status" value="3"/>
</dbReference>
<dbReference type="Gene3D" id="1.10.287.130">
    <property type="match status" value="1"/>
</dbReference>
<dbReference type="InterPro" id="IPR003594">
    <property type="entry name" value="HATPase_dom"/>
</dbReference>
<feature type="transmembrane region" description="Helical" evidence="9">
    <location>
        <begin position="12"/>
        <end position="34"/>
    </location>
</feature>
<evidence type="ECO:0000313" key="13">
    <source>
        <dbReference type="Proteomes" id="UP000238908"/>
    </source>
</evidence>
<keyword evidence="9" id="KW-1133">Transmembrane helix</keyword>
<feature type="modified residue" description="4-aspartylphosphate" evidence="7">
    <location>
        <position position="720"/>
    </location>
</feature>
<protein>
    <recommendedName>
        <fullName evidence="2">histidine kinase</fullName>
        <ecNumber evidence="2">2.7.13.3</ecNumber>
    </recommendedName>
</protein>